<evidence type="ECO:0000313" key="7">
    <source>
        <dbReference type="Proteomes" id="UP001287282"/>
    </source>
</evidence>
<feature type="non-terminal residue" evidence="6">
    <location>
        <position position="1"/>
    </location>
</feature>
<protein>
    <recommendedName>
        <fullName evidence="2">histidine kinase</fullName>
        <ecNumber evidence="2">2.7.13.3</ecNumber>
    </recommendedName>
</protein>
<dbReference type="InterPro" id="IPR003661">
    <property type="entry name" value="HisK_dim/P_dom"/>
</dbReference>
<dbReference type="SMART" id="SM00388">
    <property type="entry name" value="HisKA"/>
    <property type="match status" value="1"/>
</dbReference>
<evidence type="ECO:0000256" key="1">
    <source>
        <dbReference type="ARBA" id="ARBA00000085"/>
    </source>
</evidence>
<feature type="domain" description="Signal transduction histidine kinase dimerisation/phosphoacceptor" evidence="5">
    <location>
        <begin position="4"/>
        <end position="69"/>
    </location>
</feature>
<dbReference type="SUPFAM" id="SSF47384">
    <property type="entry name" value="Homodimeric domain of signal transducing histidine kinase"/>
    <property type="match status" value="1"/>
</dbReference>
<evidence type="ECO:0000256" key="4">
    <source>
        <dbReference type="ARBA" id="ARBA00023012"/>
    </source>
</evidence>
<dbReference type="EC" id="2.7.13.3" evidence="2"/>
<evidence type="ECO:0000259" key="5">
    <source>
        <dbReference type="SMART" id="SM00388"/>
    </source>
</evidence>
<keyword evidence="3 6" id="KW-0808">Transferase</keyword>
<dbReference type="GO" id="GO:0016301">
    <property type="term" value="F:kinase activity"/>
    <property type="evidence" value="ECO:0007669"/>
    <property type="project" value="UniProtKB-KW"/>
</dbReference>
<dbReference type="Pfam" id="PF00512">
    <property type="entry name" value="HisKA"/>
    <property type="match status" value="1"/>
</dbReference>
<accession>A0ABU3XHY8</accession>
<dbReference type="CDD" id="cd00082">
    <property type="entry name" value="HisKA"/>
    <property type="match status" value="1"/>
</dbReference>
<keyword evidence="4" id="KW-0902">Two-component regulatory system</keyword>
<feature type="non-terminal residue" evidence="6">
    <location>
        <position position="87"/>
    </location>
</feature>
<dbReference type="InterPro" id="IPR036097">
    <property type="entry name" value="HisK_dim/P_sf"/>
</dbReference>
<keyword evidence="3 6" id="KW-0418">Kinase</keyword>
<evidence type="ECO:0000256" key="2">
    <source>
        <dbReference type="ARBA" id="ARBA00012438"/>
    </source>
</evidence>
<keyword evidence="7" id="KW-1185">Reference proteome</keyword>
<dbReference type="EMBL" id="JAWJBA010000502">
    <property type="protein sequence ID" value="MDV2687257.1"/>
    <property type="molecule type" value="Genomic_DNA"/>
</dbReference>
<evidence type="ECO:0000313" key="6">
    <source>
        <dbReference type="EMBL" id="MDV2687257.1"/>
    </source>
</evidence>
<name>A0ABU3XHY8_9BACI</name>
<comment type="catalytic activity">
    <reaction evidence="1">
        <text>ATP + protein L-histidine = ADP + protein N-phospho-L-histidine.</text>
        <dbReference type="EC" id="2.7.13.3"/>
    </reaction>
</comment>
<dbReference type="RefSeq" id="WP_317124236.1">
    <property type="nucleotide sequence ID" value="NZ_JAWJBA010000502.1"/>
</dbReference>
<sequence length="87" mass="9439">VESWRQIFLAALGHDLRGPLAAVMFSADTLASGLQDPALSRQAERIINGSMRMNKLLDDLLAYSRSKLGDGMVIHPVDCDLAQSLGE</sequence>
<dbReference type="Proteomes" id="UP001287282">
    <property type="component" value="Unassembled WGS sequence"/>
</dbReference>
<proteinExistence type="predicted"/>
<evidence type="ECO:0000256" key="3">
    <source>
        <dbReference type="ARBA" id="ARBA00022777"/>
    </source>
</evidence>
<gene>
    <name evidence="6" type="ORF">RYX56_23200</name>
</gene>
<reference evidence="6 7" key="1">
    <citation type="submission" date="2023-10" db="EMBL/GenBank/DDBJ databases">
        <title>Screening of Alkalihalobacillus lindianensis BZ-TG-R113 and Its Alleviation of Salt Stress on Rapeseed Growth.</title>
        <authorList>
            <person name="Zhao B."/>
            <person name="Guo T."/>
        </authorList>
    </citation>
    <scope>NUCLEOTIDE SEQUENCE [LARGE SCALE GENOMIC DNA]</scope>
    <source>
        <strain evidence="6 7">BZ-TG-R113</strain>
    </source>
</reference>
<dbReference type="Gene3D" id="1.10.287.130">
    <property type="match status" value="1"/>
</dbReference>
<comment type="caution">
    <text evidence="6">The sequence shown here is derived from an EMBL/GenBank/DDBJ whole genome shotgun (WGS) entry which is preliminary data.</text>
</comment>
<organism evidence="6 7">
    <name type="scientific">Alkalihalophilus lindianensis</name>
    <dbReference type="NCBI Taxonomy" id="1630542"/>
    <lineage>
        <taxon>Bacteria</taxon>
        <taxon>Bacillati</taxon>
        <taxon>Bacillota</taxon>
        <taxon>Bacilli</taxon>
        <taxon>Bacillales</taxon>
        <taxon>Bacillaceae</taxon>
        <taxon>Alkalihalophilus</taxon>
    </lineage>
</organism>